<dbReference type="AlphaFoldDB" id="A0A645JB31"/>
<gene>
    <name evidence="1" type="ORF">SDC9_204404</name>
</gene>
<sequence>MYEPLKIAGPVNLRCFDEGRINLQKPCQIDDQIVARVFPYKYHDDYQHGIIRIHQISCPGSHELAKKA</sequence>
<comment type="caution">
    <text evidence="1">The sequence shown here is derived from an EMBL/GenBank/DDBJ whole genome shotgun (WGS) entry which is preliminary data.</text>
</comment>
<reference evidence="1" key="1">
    <citation type="submission" date="2019-08" db="EMBL/GenBank/DDBJ databases">
        <authorList>
            <person name="Kucharzyk K."/>
            <person name="Murdoch R.W."/>
            <person name="Higgins S."/>
            <person name="Loffler F."/>
        </authorList>
    </citation>
    <scope>NUCLEOTIDE SEQUENCE</scope>
</reference>
<evidence type="ECO:0000313" key="1">
    <source>
        <dbReference type="EMBL" id="MPN56713.1"/>
    </source>
</evidence>
<accession>A0A645JB31</accession>
<name>A0A645JB31_9ZZZZ</name>
<protein>
    <submittedName>
        <fullName evidence="1">Uncharacterized protein</fullName>
    </submittedName>
</protein>
<dbReference type="EMBL" id="VSSQ01127371">
    <property type="protein sequence ID" value="MPN56713.1"/>
    <property type="molecule type" value="Genomic_DNA"/>
</dbReference>
<proteinExistence type="predicted"/>
<organism evidence="1">
    <name type="scientific">bioreactor metagenome</name>
    <dbReference type="NCBI Taxonomy" id="1076179"/>
    <lineage>
        <taxon>unclassified sequences</taxon>
        <taxon>metagenomes</taxon>
        <taxon>ecological metagenomes</taxon>
    </lineage>
</organism>